<dbReference type="KEGG" id="bbae:FRD01_13610"/>
<name>A0A5B8XRH2_9DELT</name>
<gene>
    <name evidence="6" type="primary">ackA</name>
    <name evidence="8" type="ORF">FRD01_13610</name>
</gene>
<dbReference type="AlphaFoldDB" id="A0A5B8XRH2"/>
<evidence type="ECO:0000256" key="5">
    <source>
        <dbReference type="ARBA" id="ARBA00022840"/>
    </source>
</evidence>
<dbReference type="PRINTS" id="PR00471">
    <property type="entry name" value="ACETATEKNASE"/>
</dbReference>
<feature type="binding site" evidence="6">
    <location>
        <begin position="272"/>
        <end position="274"/>
    </location>
    <ligand>
        <name>ATP</name>
        <dbReference type="ChEBI" id="CHEBI:30616"/>
    </ligand>
</feature>
<dbReference type="InterPro" id="IPR000890">
    <property type="entry name" value="Aliphatic_acid_kin_short-chain"/>
</dbReference>
<sequence>MHILVINCGSSSLKSSVIDHRTGARVGSCVVERVGQEGSRMRFNGEWEPLDAPNIEGALKIVVPRMVENLGGATITAVGHRVVHGGVAFDRPTLITPEVEKAIEDNFQIAPLHNPPNLAGIRAARSVLPDVPHIAVFDTAFHATMPRRAREYAIDHKVAEAKNYRRFGFHGISHEFVSHLAAKHMEQDVRDLRIITCHLGNGCSVAAIEYGRSVETSMGMTPLEGLVMGTRVGDLDPGLLIQMQRDGMSLDEVDAFLNRDSGLKGLSGVGNDMRDIEARAAEGDERCRLAIQVFAHRVRKYIGAYAAVMGGVDAIVFTAGIGENSEVIRHRISQRLDYMGAVLHEDLNRDAKVSHESPVFEISTRNSRVRLLVAATDESLQIAREAAKIVEARQATKGAERGIPVAVSARHIHLTQEAVEALFGPGYKLTERNPLSQPGQFACNETVTVVGPKRQLENVRILGPTRPDNQVEISRTDEFFLGLDAPVRASGDVANSPGCKLVGPHGTYEMKQGVICAWRHIHMHPDDAEYFGVSDKDVVEVAIQGTSRELIFGDVLVRVSPKYKLEMHIDTDEGNAAELSKGAEGALLSATDGNALLRRRKTRFDEVAE</sequence>
<feature type="binding site" evidence="6">
    <location>
        <begin position="198"/>
        <end position="202"/>
    </location>
    <ligand>
        <name>ATP</name>
        <dbReference type="ChEBI" id="CHEBI:30616"/>
    </ligand>
</feature>
<feature type="site" description="Transition state stabilizer" evidence="6">
    <location>
        <position position="231"/>
    </location>
</feature>
<keyword evidence="3 6" id="KW-0547">Nucleotide-binding</keyword>
<evidence type="ECO:0000256" key="1">
    <source>
        <dbReference type="ARBA" id="ARBA00008748"/>
    </source>
</evidence>
<comment type="function">
    <text evidence="6">Catalyzes the formation of acetyl phosphate from acetate and ATP. Can also catalyze the reverse reaction.</text>
</comment>
<dbReference type="EC" id="2.7.2.1" evidence="6"/>
<accession>A0A5B8XRH2</accession>
<feature type="binding site" evidence="6">
    <location>
        <position position="378"/>
    </location>
    <ligand>
        <name>Mg(2+)</name>
        <dbReference type="ChEBI" id="CHEBI:18420"/>
    </ligand>
</feature>
<organism evidence="8 9">
    <name type="scientific">Microvenator marinus</name>
    <dbReference type="NCBI Taxonomy" id="2600177"/>
    <lineage>
        <taxon>Bacteria</taxon>
        <taxon>Deltaproteobacteria</taxon>
        <taxon>Bradymonadales</taxon>
        <taxon>Microvenatoraceae</taxon>
        <taxon>Microvenator</taxon>
    </lineage>
</organism>
<dbReference type="PROSITE" id="PS01075">
    <property type="entry name" value="ACETATE_KINASE_1"/>
    <property type="match status" value="1"/>
</dbReference>
<dbReference type="GO" id="GO:0051144">
    <property type="term" value="P:1,2-propanediol catabolic process"/>
    <property type="evidence" value="ECO:0007669"/>
    <property type="project" value="UniProtKB-UniPathway"/>
</dbReference>
<keyword evidence="5 6" id="KW-0067">ATP-binding</keyword>
<evidence type="ECO:0000256" key="4">
    <source>
        <dbReference type="ARBA" id="ARBA00022777"/>
    </source>
</evidence>
<dbReference type="Pfam" id="PF00871">
    <property type="entry name" value="Acetate_kinase"/>
    <property type="match status" value="1"/>
</dbReference>
<dbReference type="OrthoDB" id="9802453at2"/>
<dbReference type="GO" id="GO:0006085">
    <property type="term" value="P:acetyl-CoA biosynthetic process"/>
    <property type="evidence" value="ECO:0007669"/>
    <property type="project" value="UniProtKB-UniRule"/>
</dbReference>
<dbReference type="GO" id="GO:0008776">
    <property type="term" value="F:acetate kinase activity"/>
    <property type="evidence" value="ECO:0007669"/>
    <property type="project" value="UniProtKB-UniRule"/>
</dbReference>
<comment type="cofactor">
    <cofactor evidence="6">
        <name>Mg(2+)</name>
        <dbReference type="ChEBI" id="CHEBI:18420"/>
    </cofactor>
    <cofactor evidence="6">
        <name>Mn(2+)</name>
        <dbReference type="ChEBI" id="CHEBI:29035"/>
    </cofactor>
    <text evidence="6">Mg(2+). Can also accept Mn(2+).</text>
</comment>
<feature type="binding site" evidence="6">
    <location>
        <position position="81"/>
    </location>
    <ligand>
        <name>substrate</name>
    </ligand>
</feature>
<keyword evidence="4 6" id="KW-0418">Kinase</keyword>
<keyword evidence="9" id="KW-1185">Reference proteome</keyword>
<dbReference type="PANTHER" id="PTHR21060">
    <property type="entry name" value="ACETATE KINASE"/>
    <property type="match status" value="1"/>
</dbReference>
<dbReference type="HAMAP" id="MF_00020">
    <property type="entry name" value="Acetate_kinase"/>
    <property type="match status" value="1"/>
</dbReference>
<keyword evidence="6" id="KW-0479">Metal-binding</keyword>
<dbReference type="PROSITE" id="PS01076">
    <property type="entry name" value="ACETATE_KINASE_2"/>
    <property type="match status" value="1"/>
</dbReference>
<dbReference type="GO" id="GO:0000287">
    <property type="term" value="F:magnesium ion binding"/>
    <property type="evidence" value="ECO:0007669"/>
    <property type="project" value="UniProtKB-UniRule"/>
</dbReference>
<dbReference type="GO" id="GO:0006083">
    <property type="term" value="P:acetate metabolic process"/>
    <property type="evidence" value="ECO:0007669"/>
    <property type="project" value="TreeGrafter"/>
</dbReference>
<evidence type="ECO:0000256" key="6">
    <source>
        <dbReference type="HAMAP-Rule" id="MF_00020"/>
    </source>
</evidence>
<comment type="subcellular location">
    <subcellularLocation>
        <location evidence="6">Cytoplasm</location>
    </subcellularLocation>
</comment>
<dbReference type="InterPro" id="IPR023865">
    <property type="entry name" value="Aliphatic_acid_kinase_CS"/>
</dbReference>
<dbReference type="InterPro" id="IPR043129">
    <property type="entry name" value="ATPase_NBD"/>
</dbReference>
<comment type="similarity">
    <text evidence="1 6 7">Belongs to the acetokinase family.</text>
</comment>
<dbReference type="SUPFAM" id="SSF53067">
    <property type="entry name" value="Actin-like ATPase domain"/>
    <property type="match status" value="2"/>
</dbReference>
<dbReference type="Proteomes" id="UP000321595">
    <property type="component" value="Chromosome"/>
</dbReference>
<evidence type="ECO:0000313" key="9">
    <source>
        <dbReference type="Proteomes" id="UP000321595"/>
    </source>
</evidence>
<keyword evidence="6" id="KW-0963">Cytoplasm</keyword>
<feature type="binding site" evidence="6">
    <location>
        <begin position="320"/>
        <end position="324"/>
    </location>
    <ligand>
        <name>ATP</name>
        <dbReference type="ChEBI" id="CHEBI:30616"/>
    </ligand>
</feature>
<proteinExistence type="inferred from homology"/>
<feature type="binding site" evidence="6">
    <location>
        <position position="7"/>
    </location>
    <ligand>
        <name>Mg(2+)</name>
        <dbReference type="ChEBI" id="CHEBI:18420"/>
    </ligand>
</feature>
<feature type="binding site" evidence="6">
    <location>
        <position position="14"/>
    </location>
    <ligand>
        <name>ATP</name>
        <dbReference type="ChEBI" id="CHEBI:30616"/>
    </ligand>
</feature>
<protein>
    <recommendedName>
        <fullName evidence="6">Acetate kinase</fullName>
        <ecNumber evidence="6">2.7.2.1</ecNumber>
    </recommendedName>
    <alternativeName>
        <fullName evidence="6">Acetokinase</fullName>
    </alternativeName>
</protein>
<comment type="pathway">
    <text evidence="6">Metabolic intermediate biosynthesis; acetyl-CoA biosynthesis; acetyl-CoA from acetate: step 1/2.</text>
</comment>
<dbReference type="NCBIfam" id="NF011652">
    <property type="entry name" value="PRK15070.1"/>
    <property type="match status" value="1"/>
</dbReference>
<dbReference type="EMBL" id="CP042467">
    <property type="protein sequence ID" value="QED28250.1"/>
    <property type="molecule type" value="Genomic_DNA"/>
</dbReference>
<dbReference type="Pfam" id="PF06130">
    <property type="entry name" value="PTAC"/>
    <property type="match status" value="1"/>
</dbReference>
<keyword evidence="2 6" id="KW-0808">Transferase</keyword>
<keyword evidence="6" id="KW-0460">Magnesium</keyword>
<evidence type="ECO:0000256" key="2">
    <source>
        <dbReference type="ARBA" id="ARBA00022679"/>
    </source>
</evidence>
<dbReference type="Gene3D" id="3.30.420.40">
    <property type="match status" value="2"/>
</dbReference>
<reference evidence="8 9" key="1">
    <citation type="submission" date="2019-08" db="EMBL/GenBank/DDBJ databases">
        <authorList>
            <person name="Liang Q."/>
        </authorList>
    </citation>
    <scope>NUCLEOTIDE SEQUENCE [LARGE SCALE GENOMIC DNA]</scope>
    <source>
        <strain evidence="8 9">V1718</strain>
    </source>
</reference>
<feature type="active site" description="Proton donor/acceptor" evidence="6">
    <location>
        <position position="138"/>
    </location>
</feature>
<feature type="site" description="Transition state stabilizer" evidence="6">
    <location>
        <position position="170"/>
    </location>
</feature>
<dbReference type="InterPro" id="IPR004372">
    <property type="entry name" value="Ac/propionate_kinase"/>
</dbReference>
<dbReference type="GO" id="GO:0005524">
    <property type="term" value="F:ATP binding"/>
    <property type="evidence" value="ECO:0007669"/>
    <property type="project" value="UniProtKB-KW"/>
</dbReference>
<dbReference type="InterPro" id="IPR008300">
    <property type="entry name" value="PTAC"/>
</dbReference>
<comment type="catalytic activity">
    <reaction evidence="6">
        <text>acetate + ATP = acetyl phosphate + ADP</text>
        <dbReference type="Rhea" id="RHEA:11352"/>
        <dbReference type="ChEBI" id="CHEBI:22191"/>
        <dbReference type="ChEBI" id="CHEBI:30089"/>
        <dbReference type="ChEBI" id="CHEBI:30616"/>
        <dbReference type="ChEBI" id="CHEBI:456216"/>
        <dbReference type="EC" id="2.7.2.1"/>
    </reaction>
</comment>
<dbReference type="PANTHER" id="PTHR21060:SF15">
    <property type="entry name" value="ACETATE KINASE-RELATED"/>
    <property type="match status" value="1"/>
</dbReference>
<evidence type="ECO:0000313" key="8">
    <source>
        <dbReference type="EMBL" id="QED28250.1"/>
    </source>
</evidence>
<dbReference type="GO" id="GO:0016747">
    <property type="term" value="F:acyltransferase activity, transferring groups other than amino-acyl groups"/>
    <property type="evidence" value="ECO:0007669"/>
    <property type="project" value="InterPro"/>
</dbReference>
<dbReference type="CDD" id="cd24010">
    <property type="entry name" value="ASKHA_NBD_AcK_PK"/>
    <property type="match status" value="1"/>
</dbReference>
<dbReference type="RefSeq" id="WP_146960510.1">
    <property type="nucleotide sequence ID" value="NZ_CP042467.1"/>
</dbReference>
<comment type="subunit">
    <text evidence="6">Homodimer.</text>
</comment>
<dbReference type="UniPathway" id="UPA00340">
    <property type="reaction ID" value="UER00458"/>
</dbReference>
<dbReference type="GO" id="GO:0005737">
    <property type="term" value="C:cytoplasm"/>
    <property type="evidence" value="ECO:0007669"/>
    <property type="project" value="UniProtKB-SubCell"/>
</dbReference>
<dbReference type="UniPathway" id="UPA00621"/>
<evidence type="ECO:0000256" key="3">
    <source>
        <dbReference type="ARBA" id="ARBA00022741"/>
    </source>
</evidence>
<dbReference type="NCBIfam" id="TIGR00016">
    <property type="entry name" value="ackA"/>
    <property type="match status" value="1"/>
</dbReference>
<evidence type="ECO:0000256" key="7">
    <source>
        <dbReference type="RuleBase" id="RU003835"/>
    </source>
</evidence>